<dbReference type="InterPro" id="IPR017853">
    <property type="entry name" value="GH"/>
</dbReference>
<feature type="domain" description="MalQ N-terminal beta-sandwich" evidence="11">
    <location>
        <begin position="88"/>
        <end position="179"/>
    </location>
</feature>
<keyword evidence="7 10" id="KW-0119">Carbohydrate metabolism</keyword>
<evidence type="ECO:0000256" key="6">
    <source>
        <dbReference type="ARBA" id="ARBA00022679"/>
    </source>
</evidence>
<dbReference type="SUPFAM" id="SSF51445">
    <property type="entry name" value="(Trans)glycosidases"/>
    <property type="match status" value="1"/>
</dbReference>
<reference evidence="12 13" key="1">
    <citation type="submission" date="2018-06" db="EMBL/GenBank/DDBJ databases">
        <title>Genomic Encyclopedia of Type Strains, Phase IV (KMG-IV): sequencing the most valuable type-strain genomes for metagenomic binning, comparative biology and taxonomic classification.</title>
        <authorList>
            <person name="Goeker M."/>
        </authorList>
    </citation>
    <scope>NUCLEOTIDE SEQUENCE [LARGE SCALE GENOMIC DNA]</scope>
    <source>
        <strain evidence="12 13">DSM 45521</strain>
    </source>
</reference>
<dbReference type="EC" id="2.4.1.25" evidence="3 10"/>
<dbReference type="NCBIfam" id="TIGR00217">
    <property type="entry name" value="malQ"/>
    <property type="match status" value="1"/>
</dbReference>
<evidence type="ECO:0000256" key="2">
    <source>
        <dbReference type="ARBA" id="ARBA00005684"/>
    </source>
</evidence>
<evidence type="ECO:0000313" key="12">
    <source>
        <dbReference type="EMBL" id="PYE20878.1"/>
    </source>
</evidence>
<dbReference type="RefSeq" id="WP_425451229.1">
    <property type="nucleotide sequence ID" value="NZ_QJSP01000001.1"/>
</dbReference>
<dbReference type="Proteomes" id="UP000247591">
    <property type="component" value="Unassembled WGS sequence"/>
</dbReference>
<keyword evidence="6 10" id="KW-0808">Transferase</keyword>
<dbReference type="Gene3D" id="3.20.20.80">
    <property type="entry name" value="Glycosidases"/>
    <property type="match status" value="1"/>
</dbReference>
<dbReference type="AlphaFoldDB" id="A0A318RPT2"/>
<evidence type="ECO:0000259" key="11">
    <source>
        <dbReference type="Pfam" id="PF21226"/>
    </source>
</evidence>
<comment type="similarity">
    <text evidence="2 10">Belongs to the disproportionating enzyme family.</text>
</comment>
<sequence>MTPSEERGEHNADKPGSIAVVGYAEQLKILADRCGVATSYEGWDKERKQVSEASLQHILGALGVPCDTADSIAQSLQDMDEKPWRRTLPPVLVVVEGSDHQIPVHVVHDTQVRVWVTTEQGDRVEVDQMDVWTEPRELDGVLIGRATFAVPPTLPTGWHSVHAEPEGATPALCSLVVTPKRLTTADKFASDQRWGLAAQLYSIRSRRSWGIGDLADLSDIAHIAGSVHGADFVLVNPLHAAQPQPPLERSPYLPTTRRFVNPLYIRVEDIPEAALLPETAHRQMHDYAAKYAKNNADPNRIRRNSVYRAKLQVLETIFRVPLSPHRRGSLDRYLTAQGNGLQEFATWCALIEKYGAASPKWRKSLRDPSGLAESKIKLADRIAFYSWLQWVCDEQLASAQQAALDAGMSIGIIHDLAVGVQQGGADAWVLGDALTTGVSVGAPPDAFNQQGQVWNQPPWHPWRLEEQGYVPFRDMLRTVLRRAGGLRIDHILGFFRLWWIPEGESAAAGTYVRFDHEALIGILVLEAQRAGAVVIGEDLGVFEPIVQDYLSARGVLGTSILWFEHGESAPIPPEEYRTLCLTSVNTHDLPPTAGYLAGEHIRLRAELGLLEQDEAIERADDARDREAILQLARDRRLLGDDADEEQTVDALHALIARSPSILLSVALADAVGERRIQNQPGTDETQYSNWSIPLADGEGRVVAVEDLIDNARFSRLVQALRPNPVGGRPVADQDGL</sequence>
<dbReference type="Pfam" id="PF21226">
    <property type="entry name" value="MalQ_N"/>
    <property type="match status" value="1"/>
</dbReference>
<dbReference type="InterPro" id="IPR003385">
    <property type="entry name" value="Glyco_hydro_77"/>
</dbReference>
<evidence type="ECO:0000256" key="8">
    <source>
        <dbReference type="ARBA" id="ARBA00031423"/>
    </source>
</evidence>
<gene>
    <name evidence="12" type="ORF">DFR67_101269</name>
</gene>
<name>A0A318RPT2_WILLI</name>
<dbReference type="Pfam" id="PF02446">
    <property type="entry name" value="Glyco_hydro_77"/>
    <property type="match status" value="1"/>
</dbReference>
<protein>
    <recommendedName>
        <fullName evidence="4 10">4-alpha-glucanotransferase</fullName>
        <ecNumber evidence="3 10">2.4.1.25</ecNumber>
    </recommendedName>
    <alternativeName>
        <fullName evidence="8 10">Amylomaltase</fullName>
    </alternativeName>
    <alternativeName>
        <fullName evidence="9 10">Disproportionating enzyme</fullName>
    </alternativeName>
</protein>
<dbReference type="EMBL" id="QJSP01000001">
    <property type="protein sequence ID" value="PYE20878.1"/>
    <property type="molecule type" value="Genomic_DNA"/>
</dbReference>
<evidence type="ECO:0000256" key="4">
    <source>
        <dbReference type="ARBA" id="ARBA00020295"/>
    </source>
</evidence>
<comment type="caution">
    <text evidence="12">The sequence shown here is derived from an EMBL/GenBank/DDBJ whole genome shotgun (WGS) entry which is preliminary data.</text>
</comment>
<keyword evidence="13" id="KW-1185">Reference proteome</keyword>
<keyword evidence="5 10" id="KW-0328">Glycosyltransferase</keyword>
<accession>A0A318RPT2</accession>
<evidence type="ECO:0000313" key="13">
    <source>
        <dbReference type="Proteomes" id="UP000247591"/>
    </source>
</evidence>
<evidence type="ECO:0000256" key="1">
    <source>
        <dbReference type="ARBA" id="ARBA00000439"/>
    </source>
</evidence>
<evidence type="ECO:0000256" key="3">
    <source>
        <dbReference type="ARBA" id="ARBA00012560"/>
    </source>
</evidence>
<dbReference type="PANTHER" id="PTHR32438:SF5">
    <property type="entry name" value="4-ALPHA-GLUCANOTRANSFERASE DPE1, CHLOROPLASTIC_AMYLOPLASTIC"/>
    <property type="match status" value="1"/>
</dbReference>
<organism evidence="12 13">
    <name type="scientific">Williamsia limnetica</name>
    <dbReference type="NCBI Taxonomy" id="882452"/>
    <lineage>
        <taxon>Bacteria</taxon>
        <taxon>Bacillati</taxon>
        <taxon>Actinomycetota</taxon>
        <taxon>Actinomycetes</taxon>
        <taxon>Mycobacteriales</taxon>
        <taxon>Nocardiaceae</taxon>
        <taxon>Williamsia</taxon>
    </lineage>
</organism>
<comment type="catalytic activity">
    <reaction evidence="1 10">
        <text>Transfers a segment of a (1-&gt;4)-alpha-D-glucan to a new position in an acceptor, which may be glucose or a (1-&gt;4)-alpha-D-glucan.</text>
        <dbReference type="EC" id="2.4.1.25"/>
    </reaction>
</comment>
<evidence type="ECO:0000256" key="5">
    <source>
        <dbReference type="ARBA" id="ARBA00022676"/>
    </source>
</evidence>
<dbReference type="GO" id="GO:0005975">
    <property type="term" value="P:carbohydrate metabolic process"/>
    <property type="evidence" value="ECO:0007669"/>
    <property type="project" value="InterPro"/>
</dbReference>
<proteinExistence type="inferred from homology"/>
<dbReference type="PANTHER" id="PTHR32438">
    <property type="entry name" value="4-ALPHA-GLUCANOTRANSFERASE DPE1, CHLOROPLASTIC/AMYLOPLASTIC"/>
    <property type="match status" value="1"/>
</dbReference>
<dbReference type="GO" id="GO:0004134">
    <property type="term" value="F:4-alpha-glucanotransferase activity"/>
    <property type="evidence" value="ECO:0007669"/>
    <property type="project" value="UniProtKB-EC"/>
</dbReference>
<evidence type="ECO:0000256" key="9">
    <source>
        <dbReference type="ARBA" id="ARBA00031501"/>
    </source>
</evidence>
<dbReference type="InterPro" id="IPR048458">
    <property type="entry name" value="MalQ_N"/>
</dbReference>
<evidence type="ECO:0000256" key="10">
    <source>
        <dbReference type="RuleBase" id="RU361207"/>
    </source>
</evidence>
<evidence type="ECO:0000256" key="7">
    <source>
        <dbReference type="ARBA" id="ARBA00023277"/>
    </source>
</evidence>